<comment type="caution">
    <text evidence="8">The sequence shown here is derived from an EMBL/GenBank/DDBJ whole genome shotgun (WGS) entry which is preliminary data.</text>
</comment>
<keyword evidence="4" id="KW-0472">Membrane</keyword>
<evidence type="ECO:0000256" key="1">
    <source>
        <dbReference type="ARBA" id="ARBA00010296"/>
    </source>
</evidence>
<comment type="similarity">
    <text evidence="1">Belongs to the EcnA/EcnB lipoprotein family.</text>
</comment>
<keyword evidence="6 8" id="KW-0449">Lipoprotein</keyword>
<evidence type="ECO:0000256" key="6">
    <source>
        <dbReference type="ARBA" id="ARBA00023288"/>
    </source>
</evidence>
<dbReference type="Pfam" id="PF08085">
    <property type="entry name" value="Entericidin"/>
    <property type="match status" value="1"/>
</dbReference>
<name>A0ABW4ZBE7_9BACT</name>
<keyword evidence="3 7" id="KW-0732">Signal</keyword>
<reference evidence="9" key="1">
    <citation type="journal article" date="2019" name="Int. J. Syst. Evol. Microbiol.">
        <title>The Global Catalogue of Microorganisms (GCM) 10K type strain sequencing project: providing services to taxonomists for standard genome sequencing and annotation.</title>
        <authorList>
            <consortium name="The Broad Institute Genomics Platform"/>
            <consortium name="The Broad Institute Genome Sequencing Center for Infectious Disease"/>
            <person name="Wu L."/>
            <person name="Ma J."/>
        </authorList>
    </citation>
    <scope>NUCLEOTIDE SEQUENCE [LARGE SCALE GENOMIC DNA]</scope>
    <source>
        <strain evidence="9">CCUG 57942</strain>
    </source>
</reference>
<evidence type="ECO:0000256" key="5">
    <source>
        <dbReference type="ARBA" id="ARBA00023139"/>
    </source>
</evidence>
<keyword evidence="2" id="KW-1003">Cell membrane</keyword>
<proteinExistence type="inferred from homology"/>
<keyword evidence="5" id="KW-0564">Palmitate</keyword>
<dbReference type="InterPro" id="IPR012556">
    <property type="entry name" value="Entericidin"/>
</dbReference>
<dbReference type="Proteomes" id="UP001597389">
    <property type="component" value="Unassembled WGS sequence"/>
</dbReference>
<dbReference type="EMBL" id="JBHUJB010000034">
    <property type="protein sequence ID" value="MFD2158866.1"/>
    <property type="molecule type" value="Genomic_DNA"/>
</dbReference>
<organism evidence="8 9">
    <name type="scientific">Rubritalea tangerina</name>
    <dbReference type="NCBI Taxonomy" id="430798"/>
    <lineage>
        <taxon>Bacteria</taxon>
        <taxon>Pseudomonadati</taxon>
        <taxon>Verrucomicrobiota</taxon>
        <taxon>Verrucomicrobiia</taxon>
        <taxon>Verrucomicrobiales</taxon>
        <taxon>Rubritaleaceae</taxon>
        <taxon>Rubritalea</taxon>
    </lineage>
</organism>
<dbReference type="PROSITE" id="PS51257">
    <property type="entry name" value="PROKAR_LIPOPROTEIN"/>
    <property type="match status" value="1"/>
</dbReference>
<gene>
    <name evidence="8" type="ORF">ACFSW8_08160</name>
</gene>
<evidence type="ECO:0000313" key="8">
    <source>
        <dbReference type="EMBL" id="MFD2158866.1"/>
    </source>
</evidence>
<accession>A0ABW4ZBE7</accession>
<evidence type="ECO:0000313" key="9">
    <source>
        <dbReference type="Proteomes" id="UP001597389"/>
    </source>
</evidence>
<feature type="signal peptide" evidence="7">
    <location>
        <begin position="1"/>
        <end position="24"/>
    </location>
</feature>
<protein>
    <submittedName>
        <fullName evidence="8">Entericidin A/B family lipoprotein</fullName>
    </submittedName>
</protein>
<evidence type="ECO:0000256" key="7">
    <source>
        <dbReference type="SAM" id="SignalP"/>
    </source>
</evidence>
<evidence type="ECO:0000256" key="2">
    <source>
        <dbReference type="ARBA" id="ARBA00022475"/>
    </source>
</evidence>
<evidence type="ECO:0000256" key="3">
    <source>
        <dbReference type="ARBA" id="ARBA00022729"/>
    </source>
</evidence>
<keyword evidence="9" id="KW-1185">Reference proteome</keyword>
<sequence length="43" mass="4297">MKMKVLLSLLALAAFGLSSCQTMQGVGRDISAGGAALSNAASR</sequence>
<dbReference type="RefSeq" id="WP_377089300.1">
    <property type="nucleotide sequence ID" value="NZ_JBHSJL010000014.1"/>
</dbReference>
<evidence type="ECO:0000256" key="4">
    <source>
        <dbReference type="ARBA" id="ARBA00023136"/>
    </source>
</evidence>
<feature type="chain" id="PRO_5046479985" evidence="7">
    <location>
        <begin position="25"/>
        <end position="43"/>
    </location>
</feature>